<dbReference type="STRING" id="1218508.JG29_02560"/>
<sequence length="294" mass="32159">MKTKKWTLPLLVSFLAAGSLLLSQPAQAASHSKSELTTVTKSSSLADFSAKLPLATQEQFINKIAPAAQKAAQTNGLYPSVMMAQAILESNWGTSTASQAPNYNFFGIKGNYAGAGVALATSEWSAEHDFYQTNATFRKYPNMAASFQDYAQILRQGIAGDPNYYRGTWRQSTTSYRDATAWLQGRYATDPDYAAKLNRLIKNYQLNKYDGSDAAANAAVSSNSSTNAASFKVKARADQGRINLYSPLGVALPGRHLNPNTTYSCSEVRYINGQKFYRLAAYEWLQATDVEVLS</sequence>
<gene>
    <name evidence="5" type="ORF">JG29_02560</name>
</gene>
<dbReference type="EMBL" id="JXBZ01000002">
    <property type="protein sequence ID" value="KJY51208.1"/>
    <property type="molecule type" value="Genomic_DNA"/>
</dbReference>
<dbReference type="PANTHER" id="PTHR33308">
    <property type="entry name" value="PEPTIDOGLYCAN HYDROLASE FLGJ"/>
    <property type="match status" value="1"/>
</dbReference>
<dbReference type="Pfam" id="PF01832">
    <property type="entry name" value="Glucosaminidase"/>
    <property type="match status" value="1"/>
</dbReference>
<proteinExistence type="inferred from homology"/>
<keyword evidence="3" id="KW-0732">Signal</keyword>
<dbReference type="InterPro" id="IPR051056">
    <property type="entry name" value="Glycosyl_Hydrolase_73"/>
</dbReference>
<dbReference type="OrthoDB" id="2155627at2"/>
<feature type="chain" id="PRO_5002471983" evidence="3">
    <location>
        <begin position="29"/>
        <end position="294"/>
    </location>
</feature>
<keyword evidence="2" id="KW-0378">Hydrolase</keyword>
<name>A0A0F4KYV2_9LACO</name>
<reference evidence="5 6" key="1">
    <citation type="submission" date="2014-12" db="EMBL/GenBank/DDBJ databases">
        <title>Comparative genomics of the lactic acid bacteria isolated from the honey bee gut.</title>
        <authorList>
            <person name="Ellegaard K.M."/>
            <person name="Tamarit D."/>
            <person name="Javelind E."/>
            <person name="Olofsson T."/>
            <person name="Andersson S.G."/>
            <person name="Vasquez A."/>
        </authorList>
    </citation>
    <scope>NUCLEOTIDE SEQUENCE [LARGE SCALE GENOMIC DNA]</scope>
    <source>
        <strain evidence="5 6">Hon2</strain>
    </source>
</reference>
<evidence type="ECO:0000256" key="3">
    <source>
        <dbReference type="SAM" id="SignalP"/>
    </source>
</evidence>
<dbReference type="HOGENOM" id="CLU_942642_0_0_9"/>
<comment type="caution">
    <text evidence="5">The sequence shown here is derived from an EMBL/GenBank/DDBJ whole genome shotgun (WGS) entry which is preliminary data.</text>
</comment>
<dbReference type="Gene3D" id="4.10.80.30">
    <property type="entry name" value="DNA polymerase, domain 6"/>
    <property type="match status" value="1"/>
</dbReference>
<evidence type="ECO:0000259" key="4">
    <source>
        <dbReference type="SMART" id="SM00047"/>
    </source>
</evidence>
<dbReference type="PATRIC" id="fig|1218508.4.peg.263"/>
<dbReference type="SMART" id="SM00047">
    <property type="entry name" value="LYZ2"/>
    <property type="match status" value="1"/>
</dbReference>
<evidence type="ECO:0000313" key="6">
    <source>
        <dbReference type="Proteomes" id="UP000033695"/>
    </source>
</evidence>
<keyword evidence="6" id="KW-1185">Reference proteome</keyword>
<dbReference type="RefSeq" id="WP_052696264.1">
    <property type="nucleotide sequence ID" value="NZ_JBHTHW010000004.1"/>
</dbReference>
<accession>A0A0F4KYV2</accession>
<dbReference type="Proteomes" id="UP000033695">
    <property type="component" value="Unassembled WGS sequence"/>
</dbReference>
<dbReference type="GO" id="GO:0004040">
    <property type="term" value="F:amidase activity"/>
    <property type="evidence" value="ECO:0007669"/>
    <property type="project" value="InterPro"/>
</dbReference>
<dbReference type="PANTHER" id="PTHR33308:SF9">
    <property type="entry name" value="PEPTIDOGLYCAN HYDROLASE FLGJ"/>
    <property type="match status" value="1"/>
</dbReference>
<comment type="similarity">
    <text evidence="1">Belongs to the glycosyl hydrolase 73 family.</text>
</comment>
<dbReference type="InterPro" id="IPR023346">
    <property type="entry name" value="Lysozyme-like_dom_sf"/>
</dbReference>
<evidence type="ECO:0000313" key="5">
    <source>
        <dbReference type="EMBL" id="KJY51208.1"/>
    </source>
</evidence>
<dbReference type="InterPro" id="IPR002901">
    <property type="entry name" value="MGlyc_endo_b_GlcNAc-like_dom"/>
</dbReference>
<evidence type="ECO:0000256" key="1">
    <source>
        <dbReference type="ARBA" id="ARBA00010266"/>
    </source>
</evidence>
<feature type="domain" description="Mannosyl-glycoprotein endo-beta-N-acetylglucosamidase-like" evidence="4">
    <location>
        <begin position="51"/>
        <end position="210"/>
    </location>
</feature>
<feature type="signal peptide" evidence="3">
    <location>
        <begin position="1"/>
        <end position="28"/>
    </location>
</feature>
<protein>
    <submittedName>
        <fullName evidence="5">CHAP domain protein</fullName>
    </submittedName>
</protein>
<organism evidence="5 6">
    <name type="scientific">Bombilactobacillus mellis</name>
    <dbReference type="NCBI Taxonomy" id="1218508"/>
    <lineage>
        <taxon>Bacteria</taxon>
        <taxon>Bacillati</taxon>
        <taxon>Bacillota</taxon>
        <taxon>Bacilli</taxon>
        <taxon>Lactobacillales</taxon>
        <taxon>Lactobacillaceae</taxon>
        <taxon>Bombilactobacillus</taxon>
    </lineage>
</organism>
<dbReference type="Gene3D" id="1.10.530.10">
    <property type="match status" value="1"/>
</dbReference>
<evidence type="ECO:0000256" key="2">
    <source>
        <dbReference type="ARBA" id="ARBA00022801"/>
    </source>
</evidence>
<dbReference type="SUPFAM" id="SSF53955">
    <property type="entry name" value="Lysozyme-like"/>
    <property type="match status" value="1"/>
</dbReference>
<dbReference type="AlphaFoldDB" id="A0A0F4KYV2"/>